<dbReference type="AlphaFoldDB" id="X1ILD3"/>
<sequence>TLHMSGGYLRINGSFIKKLPVPNNLPKSLSYLSKIIQFLSQLRYELRQKPILPSHKIIRYDKIDKYIKFYERYTNSLVNQLYFDTQNVGVDIDVQDIPKIDFKFIKSYYNFPRFEFYSDEELFQNLEKISSFYGLVN</sequence>
<evidence type="ECO:0000313" key="1">
    <source>
        <dbReference type="EMBL" id="GAH66929.1"/>
    </source>
</evidence>
<proteinExistence type="predicted"/>
<reference evidence="1" key="1">
    <citation type="journal article" date="2014" name="Front. Microbiol.">
        <title>High frequency of phylogenetically diverse reductive dehalogenase-homologous genes in deep subseafloor sedimentary metagenomes.</title>
        <authorList>
            <person name="Kawai M."/>
            <person name="Futagami T."/>
            <person name="Toyoda A."/>
            <person name="Takaki Y."/>
            <person name="Nishi S."/>
            <person name="Hori S."/>
            <person name="Arai W."/>
            <person name="Tsubouchi T."/>
            <person name="Morono Y."/>
            <person name="Uchiyama I."/>
            <person name="Ito T."/>
            <person name="Fujiyama A."/>
            <person name="Inagaki F."/>
            <person name="Takami H."/>
        </authorList>
    </citation>
    <scope>NUCLEOTIDE SEQUENCE</scope>
    <source>
        <strain evidence="1">Expedition CK06-06</strain>
    </source>
</reference>
<dbReference type="EMBL" id="BARU01028118">
    <property type="protein sequence ID" value="GAH66929.1"/>
    <property type="molecule type" value="Genomic_DNA"/>
</dbReference>
<gene>
    <name evidence="1" type="ORF">S03H2_44924</name>
</gene>
<name>X1ILD3_9ZZZZ</name>
<comment type="caution">
    <text evidence="1">The sequence shown here is derived from an EMBL/GenBank/DDBJ whole genome shotgun (WGS) entry which is preliminary data.</text>
</comment>
<organism evidence="1">
    <name type="scientific">marine sediment metagenome</name>
    <dbReference type="NCBI Taxonomy" id="412755"/>
    <lineage>
        <taxon>unclassified sequences</taxon>
        <taxon>metagenomes</taxon>
        <taxon>ecological metagenomes</taxon>
    </lineage>
</organism>
<feature type="non-terminal residue" evidence="1">
    <location>
        <position position="1"/>
    </location>
</feature>
<accession>X1ILD3</accession>
<protein>
    <submittedName>
        <fullName evidence="1">Uncharacterized protein</fullName>
    </submittedName>
</protein>